<gene>
    <name evidence="8 10" type="primary">tmk</name>
    <name evidence="10" type="ORF">FIV42_18180</name>
</gene>
<evidence type="ECO:0000256" key="8">
    <source>
        <dbReference type="HAMAP-Rule" id="MF_00165"/>
    </source>
</evidence>
<keyword evidence="11" id="KW-1185">Reference proteome</keyword>
<dbReference type="RefSeq" id="WP_141199061.1">
    <property type="nucleotide sequence ID" value="NZ_CP041186.1"/>
</dbReference>
<evidence type="ECO:0000256" key="1">
    <source>
        <dbReference type="ARBA" id="ARBA00009776"/>
    </source>
</evidence>
<dbReference type="InterPro" id="IPR018095">
    <property type="entry name" value="Thymidylate_kin_CS"/>
</dbReference>
<dbReference type="GO" id="GO:0006227">
    <property type="term" value="P:dUDP biosynthetic process"/>
    <property type="evidence" value="ECO:0007669"/>
    <property type="project" value="TreeGrafter"/>
</dbReference>
<evidence type="ECO:0000256" key="5">
    <source>
        <dbReference type="ARBA" id="ARBA00022777"/>
    </source>
</evidence>
<evidence type="ECO:0000259" key="9">
    <source>
        <dbReference type="Pfam" id="PF02223"/>
    </source>
</evidence>
<accession>A0A4Y6PW75</accession>
<organism evidence="10 11">
    <name type="scientific">Persicimonas caeni</name>
    <dbReference type="NCBI Taxonomy" id="2292766"/>
    <lineage>
        <taxon>Bacteria</taxon>
        <taxon>Deltaproteobacteria</taxon>
        <taxon>Bradymonadales</taxon>
        <taxon>Bradymonadaceae</taxon>
        <taxon>Persicimonas</taxon>
    </lineage>
</organism>
<evidence type="ECO:0000256" key="7">
    <source>
        <dbReference type="ARBA" id="ARBA00048743"/>
    </source>
</evidence>
<protein>
    <recommendedName>
        <fullName evidence="8">Thymidylate kinase</fullName>
        <ecNumber evidence="8">2.7.4.9</ecNumber>
    </recommendedName>
    <alternativeName>
        <fullName evidence="8">dTMP kinase</fullName>
    </alternativeName>
</protein>
<dbReference type="OrthoDB" id="9774907at2"/>
<dbReference type="InterPro" id="IPR039430">
    <property type="entry name" value="Thymidylate_kin-like_dom"/>
</dbReference>
<comment type="function">
    <text evidence="8">Phosphorylation of dTMP to form dTDP in both de novo and salvage pathways of dTTP synthesis.</text>
</comment>
<dbReference type="Gene3D" id="3.40.50.300">
    <property type="entry name" value="P-loop containing nucleotide triphosphate hydrolases"/>
    <property type="match status" value="1"/>
</dbReference>
<reference evidence="10 11" key="1">
    <citation type="submission" date="2019-06" db="EMBL/GenBank/DDBJ databases">
        <title>Persicimonas caeni gen. nov., sp. nov., a predatory bacterium isolated from solar saltern.</title>
        <authorList>
            <person name="Wang S."/>
        </authorList>
    </citation>
    <scope>NUCLEOTIDE SEQUENCE [LARGE SCALE GENOMIC DNA]</scope>
    <source>
        <strain evidence="10 11">YN101</strain>
    </source>
</reference>
<evidence type="ECO:0000256" key="3">
    <source>
        <dbReference type="ARBA" id="ARBA00022727"/>
    </source>
</evidence>
<dbReference type="GO" id="GO:0006233">
    <property type="term" value="P:dTDP biosynthetic process"/>
    <property type="evidence" value="ECO:0007669"/>
    <property type="project" value="InterPro"/>
</dbReference>
<dbReference type="EMBL" id="CP041186">
    <property type="protein sequence ID" value="QDG52594.1"/>
    <property type="molecule type" value="Genomic_DNA"/>
</dbReference>
<dbReference type="NCBIfam" id="TIGR00041">
    <property type="entry name" value="DTMP_kinase"/>
    <property type="match status" value="1"/>
</dbReference>
<dbReference type="GO" id="GO:0005524">
    <property type="term" value="F:ATP binding"/>
    <property type="evidence" value="ECO:0007669"/>
    <property type="project" value="UniProtKB-UniRule"/>
</dbReference>
<sequence length="219" mass="23997">MADLSKNAPFVVIEGLDGAGTTTQTALLVERLQATGQEAISTREPSDGPVGVLIRQMLSKRVVTPRADGSVGPVGREVLALLFAADRLDHVEAEIEPALAAGKAVISDRYYHSSFAYQGDVDASDHFDIDWVRTLNERARTPDVTFFLEAPVDLCLSRMSGRGSRDIYETREKLERLERRYAQVMGALEEEGERIVRLDASLAIDELSDAIYAIVTGES</sequence>
<accession>A0A5B8YC97</accession>
<evidence type="ECO:0000256" key="6">
    <source>
        <dbReference type="ARBA" id="ARBA00022840"/>
    </source>
</evidence>
<dbReference type="Proteomes" id="UP000315995">
    <property type="component" value="Chromosome"/>
</dbReference>
<evidence type="ECO:0000256" key="4">
    <source>
        <dbReference type="ARBA" id="ARBA00022741"/>
    </source>
</evidence>
<evidence type="ECO:0000313" key="10">
    <source>
        <dbReference type="EMBL" id="QDG52594.1"/>
    </source>
</evidence>
<comment type="catalytic activity">
    <reaction evidence="7 8">
        <text>dTMP + ATP = dTDP + ADP</text>
        <dbReference type="Rhea" id="RHEA:13517"/>
        <dbReference type="ChEBI" id="CHEBI:30616"/>
        <dbReference type="ChEBI" id="CHEBI:58369"/>
        <dbReference type="ChEBI" id="CHEBI:63528"/>
        <dbReference type="ChEBI" id="CHEBI:456216"/>
        <dbReference type="EC" id="2.7.4.9"/>
    </reaction>
</comment>
<dbReference type="AlphaFoldDB" id="A0A4Y6PW75"/>
<keyword evidence="6 8" id="KW-0067">ATP-binding</keyword>
<dbReference type="InterPro" id="IPR018094">
    <property type="entry name" value="Thymidylate_kinase"/>
</dbReference>
<evidence type="ECO:0000256" key="2">
    <source>
        <dbReference type="ARBA" id="ARBA00022679"/>
    </source>
</evidence>
<keyword evidence="4 8" id="KW-0547">Nucleotide-binding</keyword>
<dbReference type="HAMAP" id="MF_00165">
    <property type="entry name" value="Thymidylate_kinase"/>
    <property type="match status" value="1"/>
</dbReference>
<evidence type="ECO:0000313" key="11">
    <source>
        <dbReference type="Proteomes" id="UP000315995"/>
    </source>
</evidence>
<dbReference type="EC" id="2.7.4.9" evidence="8"/>
<comment type="similarity">
    <text evidence="1 8">Belongs to the thymidylate kinase family.</text>
</comment>
<keyword evidence="3 8" id="KW-0545">Nucleotide biosynthesis</keyword>
<comment type="caution">
    <text evidence="8">Lacks conserved residue(s) required for the propagation of feature annotation.</text>
</comment>
<dbReference type="GO" id="GO:0005829">
    <property type="term" value="C:cytosol"/>
    <property type="evidence" value="ECO:0007669"/>
    <property type="project" value="TreeGrafter"/>
</dbReference>
<dbReference type="InterPro" id="IPR027417">
    <property type="entry name" value="P-loop_NTPase"/>
</dbReference>
<dbReference type="Pfam" id="PF02223">
    <property type="entry name" value="Thymidylate_kin"/>
    <property type="match status" value="1"/>
</dbReference>
<dbReference type="SUPFAM" id="SSF52540">
    <property type="entry name" value="P-loop containing nucleoside triphosphate hydrolases"/>
    <property type="match status" value="1"/>
</dbReference>
<dbReference type="PANTHER" id="PTHR10344:SF4">
    <property type="entry name" value="UMP-CMP KINASE 2, MITOCHONDRIAL"/>
    <property type="match status" value="1"/>
</dbReference>
<keyword evidence="2 8" id="KW-0808">Transferase</keyword>
<keyword evidence="5 8" id="KW-0418">Kinase</keyword>
<dbReference type="GO" id="GO:0006235">
    <property type="term" value="P:dTTP biosynthetic process"/>
    <property type="evidence" value="ECO:0007669"/>
    <property type="project" value="UniProtKB-UniRule"/>
</dbReference>
<dbReference type="GO" id="GO:0004798">
    <property type="term" value="F:dTMP kinase activity"/>
    <property type="evidence" value="ECO:0007669"/>
    <property type="project" value="UniProtKB-UniRule"/>
</dbReference>
<dbReference type="PROSITE" id="PS01331">
    <property type="entry name" value="THYMIDYLATE_KINASE"/>
    <property type="match status" value="1"/>
</dbReference>
<feature type="domain" description="Thymidylate kinase-like" evidence="9">
    <location>
        <begin position="13"/>
        <end position="211"/>
    </location>
</feature>
<dbReference type="PANTHER" id="PTHR10344">
    <property type="entry name" value="THYMIDYLATE KINASE"/>
    <property type="match status" value="1"/>
</dbReference>
<name>A0A4Y6PW75_PERCE</name>
<dbReference type="CDD" id="cd01672">
    <property type="entry name" value="TMPK"/>
    <property type="match status" value="1"/>
</dbReference>
<proteinExistence type="inferred from homology"/>